<dbReference type="Proteomes" id="UP000236845">
    <property type="component" value="Unassembled WGS sequence"/>
</dbReference>
<keyword evidence="6" id="KW-0067">ATP-binding</keyword>
<dbReference type="SUPFAM" id="SSF51984">
    <property type="entry name" value="MurCD N-terminal domain"/>
    <property type="match status" value="1"/>
</dbReference>
<dbReference type="SUPFAM" id="SSF53623">
    <property type="entry name" value="MurD-like peptide ligases, catalytic domain"/>
    <property type="match status" value="1"/>
</dbReference>
<dbReference type="GO" id="GO:0005524">
    <property type="term" value="F:ATP binding"/>
    <property type="evidence" value="ECO:0007669"/>
    <property type="project" value="UniProtKB-KW"/>
</dbReference>
<dbReference type="GO" id="GO:0008360">
    <property type="term" value="P:regulation of cell shape"/>
    <property type="evidence" value="ECO:0007669"/>
    <property type="project" value="UniProtKB-KW"/>
</dbReference>
<comment type="pathway">
    <text evidence="2 7">Cell wall biogenesis; peptidoglycan biosynthesis.</text>
</comment>
<dbReference type="GO" id="GO:0005737">
    <property type="term" value="C:cytoplasm"/>
    <property type="evidence" value="ECO:0007669"/>
    <property type="project" value="UniProtKB-SubCell"/>
</dbReference>
<keyword evidence="7" id="KW-0133">Cell shape</keyword>
<evidence type="ECO:0000256" key="1">
    <source>
        <dbReference type="ARBA" id="ARBA00004496"/>
    </source>
</evidence>
<comment type="caution">
    <text evidence="10">The sequence shown here is derived from an EMBL/GenBank/DDBJ whole genome shotgun (WGS) entry which is preliminary data.</text>
</comment>
<evidence type="ECO:0000259" key="9">
    <source>
        <dbReference type="Pfam" id="PF08245"/>
    </source>
</evidence>
<keyword evidence="7" id="KW-0573">Peptidoglycan synthesis</keyword>
<keyword evidence="7" id="KW-0961">Cell wall biogenesis/degradation</keyword>
<evidence type="ECO:0000313" key="11">
    <source>
        <dbReference type="Proteomes" id="UP000236845"/>
    </source>
</evidence>
<dbReference type="GO" id="GO:0008764">
    <property type="term" value="F:UDP-N-acetylmuramoylalanine-D-glutamate ligase activity"/>
    <property type="evidence" value="ECO:0007669"/>
    <property type="project" value="UniProtKB-EC"/>
</dbReference>
<sequence length="473" mass="52913">MLFNMAVFNLKKTNSRRNLTSQKYDLRGKKVAIFGLGILGGGEACVRYVVKAGAKVFVIDDKPRKNFYPILKRLAGLPVKFAFGPSGRKLLTNCDIIIKNPGVDPKDPLLQRFKKLGKLITSDISLFRSASQNPVLAVTGTKGKTTTANWLGYLLKEKFSPVVAGNLKISPLSQKKAFDKKTPVILELSSFQLADLTLPLAAKIVIVTNLYSDHLNRHETMKEYAKEKVKIFSGQGKNDITILPLDSEWQKFSKIKPRGKIYRTSLDFHPRASAWIENKSVFVKMKGSKKPIVNLNKCKLQDYASWRNAVNVALVGHLLGLPANLIRRKILNFKGVEERFEIIRKYKKRTFINNTTATNPIAAEAGLKSLCKNNILIFGGSDKKLKMDNFAKLINLKSKIAIALPGSATDRIWSRIKIKKIKAGSMQKAVQLAWQLSQPADIIILNPGAASFGLFKNEFDRGRQFTKAVKKIR</sequence>
<dbReference type="Pfam" id="PF21799">
    <property type="entry name" value="MurD-like_N"/>
    <property type="match status" value="1"/>
</dbReference>
<dbReference type="EC" id="6.3.2.9" evidence="7"/>
<keyword evidence="5" id="KW-0547">Nucleotide-binding</keyword>
<dbReference type="Gene3D" id="3.40.50.720">
    <property type="entry name" value="NAD(P)-binding Rossmann-like Domain"/>
    <property type="match status" value="1"/>
</dbReference>
<keyword evidence="4 10" id="KW-0436">Ligase</keyword>
<dbReference type="InterPro" id="IPR004101">
    <property type="entry name" value="Mur_ligase_C"/>
</dbReference>
<dbReference type="GO" id="GO:0051301">
    <property type="term" value="P:cell division"/>
    <property type="evidence" value="ECO:0007669"/>
    <property type="project" value="UniProtKB-KW"/>
</dbReference>
<dbReference type="PANTHER" id="PTHR43692">
    <property type="entry name" value="UDP-N-ACETYLMURAMOYLALANINE--D-GLUTAMATE LIGASE"/>
    <property type="match status" value="1"/>
</dbReference>
<dbReference type="InterPro" id="IPR013221">
    <property type="entry name" value="Mur_ligase_cen"/>
</dbReference>
<keyword evidence="7" id="KW-0132">Cell division</keyword>
<comment type="catalytic activity">
    <reaction evidence="7">
        <text>UDP-N-acetyl-alpha-D-muramoyl-L-alanine + D-glutamate + ATP = UDP-N-acetyl-alpha-D-muramoyl-L-alanyl-D-glutamate + ADP + phosphate + H(+)</text>
        <dbReference type="Rhea" id="RHEA:16429"/>
        <dbReference type="ChEBI" id="CHEBI:15378"/>
        <dbReference type="ChEBI" id="CHEBI:29986"/>
        <dbReference type="ChEBI" id="CHEBI:30616"/>
        <dbReference type="ChEBI" id="CHEBI:43474"/>
        <dbReference type="ChEBI" id="CHEBI:83898"/>
        <dbReference type="ChEBI" id="CHEBI:83900"/>
        <dbReference type="ChEBI" id="CHEBI:456216"/>
        <dbReference type="EC" id="6.3.2.9"/>
    </reaction>
</comment>
<evidence type="ECO:0000259" key="8">
    <source>
        <dbReference type="Pfam" id="PF02875"/>
    </source>
</evidence>
<evidence type="ECO:0000313" key="10">
    <source>
        <dbReference type="EMBL" id="PIS40948.1"/>
    </source>
</evidence>
<dbReference type="EMBL" id="PEXW01000013">
    <property type="protein sequence ID" value="PIS40948.1"/>
    <property type="molecule type" value="Genomic_DNA"/>
</dbReference>
<keyword evidence="3" id="KW-0963">Cytoplasm</keyword>
<dbReference type="AlphaFoldDB" id="A0A2H0YR45"/>
<dbReference type="PANTHER" id="PTHR43692:SF1">
    <property type="entry name" value="UDP-N-ACETYLMURAMOYLALANINE--D-GLUTAMATE LIGASE"/>
    <property type="match status" value="1"/>
</dbReference>
<evidence type="ECO:0000256" key="5">
    <source>
        <dbReference type="ARBA" id="ARBA00022741"/>
    </source>
</evidence>
<dbReference type="Pfam" id="PF02875">
    <property type="entry name" value="Mur_ligase_C"/>
    <property type="match status" value="1"/>
</dbReference>
<feature type="domain" description="Mur ligase central" evidence="9">
    <location>
        <begin position="138"/>
        <end position="292"/>
    </location>
</feature>
<evidence type="ECO:0000256" key="3">
    <source>
        <dbReference type="ARBA" id="ARBA00022490"/>
    </source>
</evidence>
<dbReference type="GO" id="GO:0009252">
    <property type="term" value="P:peptidoglycan biosynthetic process"/>
    <property type="evidence" value="ECO:0007669"/>
    <property type="project" value="UniProtKB-UniPathway"/>
</dbReference>
<evidence type="ECO:0000256" key="6">
    <source>
        <dbReference type="ARBA" id="ARBA00022840"/>
    </source>
</evidence>
<gene>
    <name evidence="10" type="primary">murD</name>
    <name evidence="10" type="ORF">COT26_00525</name>
</gene>
<dbReference type="UniPathway" id="UPA00219"/>
<feature type="domain" description="Mur ligase C-terminal" evidence="8">
    <location>
        <begin position="339"/>
        <end position="445"/>
    </location>
</feature>
<reference evidence="11" key="1">
    <citation type="submission" date="2017-09" db="EMBL/GenBank/DDBJ databases">
        <title>Depth-based differentiation of microbial function through sediment-hosted aquifers and enrichment of novel symbionts in the deep terrestrial subsurface.</title>
        <authorList>
            <person name="Probst A.J."/>
            <person name="Ladd B."/>
            <person name="Jarett J.K."/>
            <person name="Geller-Mcgrath D.E."/>
            <person name="Sieber C.M.K."/>
            <person name="Emerson J.B."/>
            <person name="Anantharaman K."/>
            <person name="Thomas B.C."/>
            <person name="Malmstrom R."/>
            <person name="Stieglmeier M."/>
            <person name="Klingl A."/>
            <person name="Woyke T."/>
            <person name="Ryan C.M."/>
            <person name="Banfield J.F."/>
        </authorList>
    </citation>
    <scope>NUCLEOTIDE SEQUENCE [LARGE SCALE GENOMIC DNA]</scope>
</reference>
<dbReference type="InterPro" id="IPR005762">
    <property type="entry name" value="MurD"/>
</dbReference>
<dbReference type="InterPro" id="IPR036615">
    <property type="entry name" value="Mur_ligase_C_dom_sf"/>
</dbReference>
<organism evidence="10 11">
    <name type="scientific">Candidatus Kerfeldbacteria bacterium CG08_land_8_20_14_0_20_43_14</name>
    <dbReference type="NCBI Taxonomy" id="2014246"/>
    <lineage>
        <taxon>Bacteria</taxon>
        <taxon>Candidatus Kerfeldiibacteriota</taxon>
    </lineage>
</organism>
<dbReference type="InterPro" id="IPR036565">
    <property type="entry name" value="Mur-like_cat_sf"/>
</dbReference>
<dbReference type="Gene3D" id="3.90.190.20">
    <property type="entry name" value="Mur ligase, C-terminal domain"/>
    <property type="match status" value="1"/>
</dbReference>
<keyword evidence="7" id="KW-0131">Cell cycle</keyword>
<dbReference type="NCBIfam" id="TIGR01087">
    <property type="entry name" value="murD"/>
    <property type="match status" value="1"/>
</dbReference>
<accession>A0A2H0YR45</accession>
<protein>
    <recommendedName>
        <fullName evidence="7">UDP-N-acetylmuramoylalanine--D-glutamate ligase</fullName>
        <ecNumber evidence="7">6.3.2.9</ecNumber>
    </recommendedName>
</protein>
<proteinExistence type="predicted"/>
<dbReference type="Gene3D" id="3.40.1190.10">
    <property type="entry name" value="Mur-like, catalytic domain"/>
    <property type="match status" value="1"/>
</dbReference>
<evidence type="ECO:0000256" key="2">
    <source>
        <dbReference type="ARBA" id="ARBA00004752"/>
    </source>
</evidence>
<comment type="subcellular location">
    <subcellularLocation>
        <location evidence="1 7">Cytoplasm</location>
    </subcellularLocation>
</comment>
<comment type="function">
    <text evidence="7">Cell wall formation. Catalyzes the addition of glutamate to the nucleotide precursor UDP-N-acetylmuramoyl-L-alanine (UMA).</text>
</comment>
<evidence type="ECO:0000256" key="7">
    <source>
        <dbReference type="RuleBase" id="RU003664"/>
    </source>
</evidence>
<dbReference type="GO" id="GO:0071555">
    <property type="term" value="P:cell wall organization"/>
    <property type="evidence" value="ECO:0007669"/>
    <property type="project" value="UniProtKB-KW"/>
</dbReference>
<name>A0A2H0YR45_9BACT</name>
<dbReference type="SUPFAM" id="SSF53244">
    <property type="entry name" value="MurD-like peptide ligases, peptide-binding domain"/>
    <property type="match status" value="1"/>
</dbReference>
<dbReference type="Pfam" id="PF08245">
    <property type="entry name" value="Mur_ligase_M"/>
    <property type="match status" value="1"/>
</dbReference>
<evidence type="ECO:0000256" key="4">
    <source>
        <dbReference type="ARBA" id="ARBA00022598"/>
    </source>
</evidence>